<feature type="transmembrane region" description="Helical" evidence="1">
    <location>
        <begin position="298"/>
        <end position="324"/>
    </location>
</feature>
<evidence type="ECO:0000313" key="2">
    <source>
        <dbReference type="EMBL" id="EDK37123.2"/>
    </source>
</evidence>
<dbReference type="EMBL" id="CH408156">
    <property type="protein sequence ID" value="EDK37123.2"/>
    <property type="molecule type" value="Genomic_DNA"/>
</dbReference>
<feature type="transmembrane region" description="Helical" evidence="1">
    <location>
        <begin position="336"/>
        <end position="355"/>
    </location>
</feature>
<protein>
    <submittedName>
        <fullName evidence="2">Uncharacterized protein</fullName>
    </submittedName>
</protein>
<dbReference type="GeneID" id="5127443"/>
<reference evidence="2 3" key="1">
    <citation type="journal article" date="2009" name="Nature">
        <title>Evolution of pathogenicity and sexual reproduction in eight Candida genomes.</title>
        <authorList>
            <person name="Butler G."/>
            <person name="Rasmussen M.D."/>
            <person name="Lin M.F."/>
            <person name="Santos M.A."/>
            <person name="Sakthikumar S."/>
            <person name="Munro C.A."/>
            <person name="Rheinbay E."/>
            <person name="Grabherr M."/>
            <person name="Forche A."/>
            <person name="Reedy J.L."/>
            <person name="Agrafioti I."/>
            <person name="Arnaud M.B."/>
            <person name="Bates S."/>
            <person name="Brown A.J."/>
            <person name="Brunke S."/>
            <person name="Costanzo M.C."/>
            <person name="Fitzpatrick D.A."/>
            <person name="de Groot P.W."/>
            <person name="Harris D."/>
            <person name="Hoyer L.L."/>
            <person name="Hube B."/>
            <person name="Klis F.M."/>
            <person name="Kodira C."/>
            <person name="Lennard N."/>
            <person name="Logue M.E."/>
            <person name="Martin R."/>
            <person name="Neiman A.M."/>
            <person name="Nikolaou E."/>
            <person name="Quail M.A."/>
            <person name="Quinn J."/>
            <person name="Santos M.C."/>
            <person name="Schmitzberger F.F."/>
            <person name="Sherlock G."/>
            <person name="Shah P."/>
            <person name="Silverstein K.A."/>
            <person name="Skrzypek M.S."/>
            <person name="Soll D."/>
            <person name="Staggs R."/>
            <person name="Stansfield I."/>
            <person name="Stumpf M.P."/>
            <person name="Sudbery P.E."/>
            <person name="Srikantha T."/>
            <person name="Zeng Q."/>
            <person name="Berman J."/>
            <person name="Berriman M."/>
            <person name="Heitman J."/>
            <person name="Gow N.A."/>
            <person name="Lorenz M.C."/>
            <person name="Birren B.W."/>
            <person name="Kellis M."/>
            <person name="Cuomo C.A."/>
        </authorList>
    </citation>
    <scope>NUCLEOTIDE SEQUENCE [LARGE SCALE GENOMIC DNA]</scope>
    <source>
        <strain evidence="3">ATCC 6260 / CBS 566 / DSM 6381 / JCM 1539 / NBRC 10279 / NRRL Y-324</strain>
    </source>
</reference>
<evidence type="ECO:0000313" key="3">
    <source>
        <dbReference type="Proteomes" id="UP000001997"/>
    </source>
</evidence>
<evidence type="ECO:0000256" key="1">
    <source>
        <dbReference type="SAM" id="Phobius"/>
    </source>
</evidence>
<sequence length="399" mass="44535">MASEPPPPYEKETPNGEITFASQTERLEQLFHDPPRYPTIIENPKPSSSRNGVSCLMSLTAFIMYLLVVIGCSVNGLKGLYLVRFDNVGARFLVRDYAYAATVTARRMEVTSIPSTTRSFSLRPSIEAFATATEISASGNMVATTTQSSFTTPTSASSMGSSKSAFQSATASWRSRTTPITSARASATSYYTRPEASYLPTNLGNFTVFMGYYGTVKNAHYRYGWSLGIPSEYYVGIWSYGYFSTGYKTKRNTIYSGIDYSKMVNDNAVVWVYMPGLNYKEKEIEFSGRSKMNQTNKIAMALQPLSVILMVSLVFFVGMAFQILPRKWARYIAPSTVVYSLVFNILYNVVARRYGSYITTAFPKKEVTVDKGLKSVPILWIAFAFQCITSFIELILSLH</sequence>
<name>A5DD70_PICGU</name>
<gene>
    <name evidence="2" type="ORF">PGUG_01221</name>
</gene>
<proteinExistence type="predicted"/>
<dbReference type="RefSeq" id="XP_001485550.2">
    <property type="nucleotide sequence ID" value="XM_001485500.1"/>
</dbReference>
<dbReference type="Proteomes" id="UP000001997">
    <property type="component" value="Unassembled WGS sequence"/>
</dbReference>
<dbReference type="HOGENOM" id="CLU_690995_0_0_1"/>
<keyword evidence="1" id="KW-0812">Transmembrane</keyword>
<dbReference type="InParanoid" id="A5DD70"/>
<dbReference type="VEuPathDB" id="FungiDB:PGUG_01221"/>
<accession>A5DD70</accession>
<keyword evidence="3" id="KW-1185">Reference proteome</keyword>
<dbReference type="KEGG" id="pgu:PGUG_01221"/>
<keyword evidence="1" id="KW-0472">Membrane</keyword>
<keyword evidence="1" id="KW-1133">Transmembrane helix</keyword>
<feature type="transmembrane region" description="Helical" evidence="1">
    <location>
        <begin position="376"/>
        <end position="396"/>
    </location>
</feature>
<feature type="transmembrane region" description="Helical" evidence="1">
    <location>
        <begin position="56"/>
        <end position="77"/>
    </location>
</feature>
<organism evidence="2 3">
    <name type="scientific">Meyerozyma guilliermondii (strain ATCC 6260 / CBS 566 / DSM 6381 / JCM 1539 / NBRC 10279 / NRRL Y-324)</name>
    <name type="common">Yeast</name>
    <name type="synonym">Candida guilliermondii</name>
    <dbReference type="NCBI Taxonomy" id="294746"/>
    <lineage>
        <taxon>Eukaryota</taxon>
        <taxon>Fungi</taxon>
        <taxon>Dikarya</taxon>
        <taxon>Ascomycota</taxon>
        <taxon>Saccharomycotina</taxon>
        <taxon>Pichiomycetes</taxon>
        <taxon>Debaryomycetaceae</taxon>
        <taxon>Meyerozyma</taxon>
    </lineage>
</organism>
<dbReference type="AlphaFoldDB" id="A5DD70"/>